<comment type="caution">
    <text evidence="2">The sequence shown here is derived from an EMBL/GenBank/DDBJ whole genome shotgun (WGS) entry which is preliminary data.</text>
</comment>
<dbReference type="RefSeq" id="WP_195035801.1">
    <property type="nucleotide sequence ID" value="NZ_JADLRE010000027.1"/>
</dbReference>
<dbReference type="Proteomes" id="UP000807309">
    <property type="component" value="Unassembled WGS sequence"/>
</dbReference>
<proteinExistence type="predicted"/>
<feature type="region of interest" description="Disordered" evidence="1">
    <location>
        <begin position="1"/>
        <end position="32"/>
    </location>
</feature>
<organism evidence="2 3">
    <name type="scientific">Nocardia abscessus</name>
    <dbReference type="NCBI Taxonomy" id="120957"/>
    <lineage>
        <taxon>Bacteria</taxon>
        <taxon>Bacillati</taxon>
        <taxon>Actinomycetota</taxon>
        <taxon>Actinomycetes</taxon>
        <taxon>Mycobacteriales</taxon>
        <taxon>Nocardiaceae</taxon>
        <taxon>Nocardia</taxon>
    </lineage>
</organism>
<gene>
    <name evidence="2" type="ORF">IU470_28035</name>
</gene>
<sequence length="90" mass="10032">MSDTFNSGRHESKPDPLPWEFDGGIPEGDNPDVTRHLAESTVAKLVAVLHEIVDMNEVHSEMAPRTATKVSTLLIVLADEVLAWVRRWQA</sequence>
<protein>
    <submittedName>
        <fullName evidence="2">Uncharacterized protein</fullName>
    </submittedName>
</protein>
<keyword evidence="3" id="KW-1185">Reference proteome</keyword>
<dbReference type="EMBL" id="JADLRE010000027">
    <property type="protein sequence ID" value="MBF6228928.1"/>
    <property type="molecule type" value="Genomic_DNA"/>
</dbReference>
<evidence type="ECO:0000256" key="1">
    <source>
        <dbReference type="SAM" id="MobiDB-lite"/>
    </source>
</evidence>
<accession>A0ABS0CKH6</accession>
<name>A0ABS0CKH6_9NOCA</name>
<evidence type="ECO:0000313" key="3">
    <source>
        <dbReference type="Proteomes" id="UP000807309"/>
    </source>
</evidence>
<evidence type="ECO:0000313" key="2">
    <source>
        <dbReference type="EMBL" id="MBF6228928.1"/>
    </source>
</evidence>
<reference evidence="2 3" key="1">
    <citation type="submission" date="2020-10" db="EMBL/GenBank/DDBJ databases">
        <title>Identification of Nocardia species via Next-generation sequencing and recognition of intraspecies genetic diversity.</title>
        <authorList>
            <person name="Li P."/>
            <person name="Li P."/>
            <person name="Lu B."/>
        </authorList>
    </citation>
    <scope>NUCLEOTIDE SEQUENCE [LARGE SCALE GENOMIC DNA]</scope>
    <source>
        <strain evidence="2 3">N-11</strain>
    </source>
</reference>